<keyword evidence="3" id="KW-1185">Reference proteome</keyword>
<proteinExistence type="predicted"/>
<dbReference type="Pfam" id="PF01882">
    <property type="entry name" value="DUF58"/>
    <property type="match status" value="1"/>
</dbReference>
<organism evidence="2 3">
    <name type="scientific">Longispora fulva</name>
    <dbReference type="NCBI Taxonomy" id="619741"/>
    <lineage>
        <taxon>Bacteria</taxon>
        <taxon>Bacillati</taxon>
        <taxon>Actinomycetota</taxon>
        <taxon>Actinomycetes</taxon>
        <taxon>Micromonosporales</taxon>
        <taxon>Micromonosporaceae</taxon>
        <taxon>Longispora</taxon>
    </lineage>
</organism>
<dbReference type="Proteomes" id="UP000622552">
    <property type="component" value="Unassembled WGS sequence"/>
</dbReference>
<accession>A0A8J7GJC4</accession>
<reference evidence="2" key="1">
    <citation type="submission" date="2020-11" db="EMBL/GenBank/DDBJ databases">
        <title>Sequencing the genomes of 1000 actinobacteria strains.</title>
        <authorList>
            <person name="Klenk H.-P."/>
        </authorList>
    </citation>
    <scope>NUCLEOTIDE SEQUENCE</scope>
    <source>
        <strain evidence="2">DSM 45356</strain>
    </source>
</reference>
<sequence length="432" mass="47143">MITWRPAALLALATLSLPLWPAPWLGLAVYTVAVLALAGLDLFGAVRLSRVALERDGVRQLRLGESGAVTLTVTNHGVTDLRAELRDAWPPSAGATPDRPYEFVLPPGEHCRIDLDLRPTRRGDRSADTVTLRSYGPLRFAYLQSRKLAAPWTVRVLPPFTSRRHLPERLARLRVFDGNVVTRGRGQGTEFDALREYVVGDDVRSIDWRATARRESVVVRTWRPERDRRVLCVLDTGRTSAARIGDAPRLDAALDACLLLAALASRADDRVDLLAVDTAVRAAVEGANKATLLTKMVQAMAPLEPALVETDFGLVVAEILRRERKRALVVLFTALEPGALGEGLMPVLSRLTARHTVVLAAVHDPVVDEMAAGRGSAEALYAAAAAEKTLAERRRVVAVLRRHGVHVVDAPADRYAPAVADLYLTLKAQGRL</sequence>
<dbReference type="AlphaFoldDB" id="A0A8J7GJC4"/>
<evidence type="ECO:0000313" key="3">
    <source>
        <dbReference type="Proteomes" id="UP000622552"/>
    </source>
</evidence>
<name>A0A8J7GJC4_9ACTN</name>
<gene>
    <name evidence="2" type="ORF">IW245_006588</name>
</gene>
<protein>
    <submittedName>
        <fullName evidence="2">Uncharacterized protein (DUF58 family)</fullName>
    </submittedName>
</protein>
<dbReference type="InterPro" id="IPR002881">
    <property type="entry name" value="DUF58"/>
</dbReference>
<dbReference type="RefSeq" id="WP_197006940.1">
    <property type="nucleotide sequence ID" value="NZ_BONS01000006.1"/>
</dbReference>
<dbReference type="PANTHER" id="PTHR33608:SF3">
    <property type="entry name" value="SLR2013 PROTEIN"/>
    <property type="match status" value="1"/>
</dbReference>
<dbReference type="PANTHER" id="PTHR33608">
    <property type="entry name" value="BLL2464 PROTEIN"/>
    <property type="match status" value="1"/>
</dbReference>
<dbReference type="EMBL" id="JADOUF010000001">
    <property type="protein sequence ID" value="MBG6140394.1"/>
    <property type="molecule type" value="Genomic_DNA"/>
</dbReference>
<comment type="caution">
    <text evidence="2">The sequence shown here is derived from an EMBL/GenBank/DDBJ whole genome shotgun (WGS) entry which is preliminary data.</text>
</comment>
<evidence type="ECO:0000313" key="2">
    <source>
        <dbReference type="EMBL" id="MBG6140394.1"/>
    </source>
</evidence>
<feature type="domain" description="DUF58" evidence="1">
    <location>
        <begin position="194"/>
        <end position="370"/>
    </location>
</feature>
<evidence type="ECO:0000259" key="1">
    <source>
        <dbReference type="Pfam" id="PF01882"/>
    </source>
</evidence>